<accession>A0AAE3YMY6</accession>
<name>A0AAE3YMY6_9ACTN</name>
<gene>
    <name evidence="1" type="ORF">J2S41_002233</name>
</gene>
<evidence type="ECO:0008006" key="3">
    <source>
        <dbReference type="Google" id="ProtNLM"/>
    </source>
</evidence>
<proteinExistence type="predicted"/>
<dbReference type="RefSeq" id="WP_310366420.1">
    <property type="nucleotide sequence ID" value="NZ_JAVDYB010000001.1"/>
</dbReference>
<dbReference type="EMBL" id="JAVDYB010000001">
    <property type="protein sequence ID" value="MDR7275455.1"/>
    <property type="molecule type" value="Genomic_DNA"/>
</dbReference>
<evidence type="ECO:0000313" key="2">
    <source>
        <dbReference type="Proteomes" id="UP001183643"/>
    </source>
</evidence>
<reference evidence="1" key="1">
    <citation type="submission" date="2023-07" db="EMBL/GenBank/DDBJ databases">
        <title>Sequencing the genomes of 1000 actinobacteria strains.</title>
        <authorList>
            <person name="Klenk H.-P."/>
        </authorList>
    </citation>
    <scope>NUCLEOTIDE SEQUENCE</scope>
    <source>
        <strain evidence="1">DSM 44707</strain>
    </source>
</reference>
<dbReference type="Proteomes" id="UP001183643">
    <property type="component" value="Unassembled WGS sequence"/>
</dbReference>
<protein>
    <recommendedName>
        <fullName evidence="3">YbaB/EbfC DNA-binding family protein</fullName>
    </recommendedName>
</protein>
<sequence>MTVFDSPEQVHALIERVRERNRRDMAHLEAYLAEAGALTGEGFSEDGSVRAEVDEDGYVSRLDIPDRALRRGAHLGEMIMVAIREAQADRALKLVELGEGLNGAGTAERVRAAIPAHTLDRIAERRRREETRG</sequence>
<comment type="caution">
    <text evidence="1">The sequence shown here is derived from an EMBL/GenBank/DDBJ whole genome shotgun (WGS) entry which is preliminary data.</text>
</comment>
<dbReference type="AlphaFoldDB" id="A0AAE3YMY6"/>
<dbReference type="Gene3D" id="3.30.1310.10">
    <property type="entry name" value="Nucleoid-associated protein YbaB-like domain"/>
    <property type="match status" value="1"/>
</dbReference>
<organism evidence="1 2">
    <name type="scientific">Catenuloplanes atrovinosus</name>
    <dbReference type="NCBI Taxonomy" id="137266"/>
    <lineage>
        <taxon>Bacteria</taxon>
        <taxon>Bacillati</taxon>
        <taxon>Actinomycetota</taxon>
        <taxon>Actinomycetes</taxon>
        <taxon>Micromonosporales</taxon>
        <taxon>Micromonosporaceae</taxon>
        <taxon>Catenuloplanes</taxon>
    </lineage>
</organism>
<keyword evidence="2" id="KW-1185">Reference proteome</keyword>
<dbReference type="InterPro" id="IPR036894">
    <property type="entry name" value="YbaB-like_sf"/>
</dbReference>
<evidence type="ECO:0000313" key="1">
    <source>
        <dbReference type="EMBL" id="MDR7275455.1"/>
    </source>
</evidence>